<dbReference type="InterPro" id="IPR039424">
    <property type="entry name" value="SBP_5"/>
</dbReference>
<proteinExistence type="predicted"/>
<feature type="region of interest" description="Disordered" evidence="1">
    <location>
        <begin position="30"/>
        <end position="59"/>
    </location>
</feature>
<comment type="caution">
    <text evidence="4">The sequence shown here is derived from an EMBL/GenBank/DDBJ whole genome shotgun (WGS) entry which is preliminary data.</text>
</comment>
<dbReference type="CDD" id="cd00995">
    <property type="entry name" value="PBP2_NikA_DppA_OppA_like"/>
    <property type="match status" value="1"/>
</dbReference>
<keyword evidence="5" id="KW-1185">Reference proteome</keyword>
<dbReference type="PANTHER" id="PTHR30290:SF83">
    <property type="entry name" value="ABC TRANSPORTER SUBSTRATE-BINDING PROTEIN"/>
    <property type="match status" value="1"/>
</dbReference>
<dbReference type="PANTHER" id="PTHR30290">
    <property type="entry name" value="PERIPLASMIC BINDING COMPONENT OF ABC TRANSPORTER"/>
    <property type="match status" value="1"/>
</dbReference>
<organism evidence="4 5">
    <name type="scientific">Nocardia xishanensis</name>
    <dbReference type="NCBI Taxonomy" id="238964"/>
    <lineage>
        <taxon>Bacteria</taxon>
        <taxon>Bacillati</taxon>
        <taxon>Actinomycetota</taxon>
        <taxon>Actinomycetes</taxon>
        <taxon>Mycobacteriales</taxon>
        <taxon>Nocardiaceae</taxon>
        <taxon>Nocardia</taxon>
    </lineage>
</organism>
<dbReference type="PIRSF" id="PIRSF002741">
    <property type="entry name" value="MppA"/>
    <property type="match status" value="1"/>
</dbReference>
<evidence type="ECO:0000256" key="1">
    <source>
        <dbReference type="SAM" id="MobiDB-lite"/>
    </source>
</evidence>
<accession>A0ABW7WS60</accession>
<evidence type="ECO:0000313" key="4">
    <source>
        <dbReference type="EMBL" id="MFI2472032.1"/>
    </source>
</evidence>
<dbReference type="Gene3D" id="3.90.76.10">
    <property type="entry name" value="Dipeptide-binding Protein, Domain 1"/>
    <property type="match status" value="1"/>
</dbReference>
<evidence type="ECO:0000256" key="2">
    <source>
        <dbReference type="SAM" id="SignalP"/>
    </source>
</evidence>
<dbReference type="PROSITE" id="PS51257">
    <property type="entry name" value="PROKAR_LIPOPROTEIN"/>
    <property type="match status" value="1"/>
</dbReference>
<dbReference type="InterPro" id="IPR030678">
    <property type="entry name" value="Peptide/Ni-bd"/>
</dbReference>
<feature type="signal peptide" evidence="2">
    <location>
        <begin position="1"/>
        <end position="22"/>
    </location>
</feature>
<name>A0ABW7WS60_9NOCA</name>
<gene>
    <name evidence="4" type="ORF">ACH49W_01510</name>
</gene>
<feature type="domain" description="Solute-binding protein family 5" evidence="3">
    <location>
        <begin position="86"/>
        <end position="454"/>
    </location>
</feature>
<feature type="chain" id="PRO_5046048765" evidence="2">
    <location>
        <begin position="23"/>
        <end position="534"/>
    </location>
</feature>
<keyword evidence="2" id="KW-0732">Signal</keyword>
<reference evidence="4 5" key="1">
    <citation type="submission" date="2024-10" db="EMBL/GenBank/DDBJ databases">
        <title>The Natural Products Discovery Center: Release of the First 8490 Sequenced Strains for Exploring Actinobacteria Biosynthetic Diversity.</title>
        <authorList>
            <person name="Kalkreuter E."/>
            <person name="Kautsar S.A."/>
            <person name="Yang D."/>
            <person name="Bader C.D."/>
            <person name="Teijaro C.N."/>
            <person name="Fluegel L."/>
            <person name="Davis C.M."/>
            <person name="Simpson J.R."/>
            <person name="Lauterbach L."/>
            <person name="Steele A.D."/>
            <person name="Gui C."/>
            <person name="Meng S."/>
            <person name="Li G."/>
            <person name="Viehrig K."/>
            <person name="Ye F."/>
            <person name="Su P."/>
            <person name="Kiefer A.F."/>
            <person name="Nichols A."/>
            <person name="Cepeda A.J."/>
            <person name="Yan W."/>
            <person name="Fan B."/>
            <person name="Jiang Y."/>
            <person name="Adhikari A."/>
            <person name="Zheng C.-J."/>
            <person name="Schuster L."/>
            <person name="Cowan T.M."/>
            <person name="Smanski M.J."/>
            <person name="Chevrette M.G."/>
            <person name="De Carvalho L.P.S."/>
            <person name="Shen B."/>
        </authorList>
    </citation>
    <scope>NUCLEOTIDE SEQUENCE [LARGE SCALE GENOMIC DNA]</scope>
    <source>
        <strain evidence="4 5">NPDC019275</strain>
    </source>
</reference>
<dbReference type="Proteomes" id="UP001611415">
    <property type="component" value="Unassembled WGS sequence"/>
</dbReference>
<dbReference type="RefSeq" id="WP_397090530.1">
    <property type="nucleotide sequence ID" value="NZ_JBIRYO010000001.1"/>
</dbReference>
<dbReference type="Gene3D" id="3.10.105.10">
    <property type="entry name" value="Dipeptide-binding Protein, Domain 3"/>
    <property type="match status" value="1"/>
</dbReference>
<dbReference type="Gene3D" id="3.40.190.10">
    <property type="entry name" value="Periplasmic binding protein-like II"/>
    <property type="match status" value="1"/>
</dbReference>
<dbReference type="EMBL" id="JBIRYO010000001">
    <property type="protein sequence ID" value="MFI2472032.1"/>
    <property type="molecule type" value="Genomic_DNA"/>
</dbReference>
<evidence type="ECO:0000313" key="5">
    <source>
        <dbReference type="Proteomes" id="UP001611415"/>
    </source>
</evidence>
<dbReference type="Pfam" id="PF00496">
    <property type="entry name" value="SBP_bac_5"/>
    <property type="match status" value="1"/>
</dbReference>
<dbReference type="SUPFAM" id="SSF53850">
    <property type="entry name" value="Periplasmic binding protein-like II"/>
    <property type="match status" value="1"/>
</dbReference>
<dbReference type="InterPro" id="IPR000914">
    <property type="entry name" value="SBP_5_dom"/>
</dbReference>
<sequence>MSIPTRSLALRVAAGVTAVASAALLTVSCDSSPRADDPGRDVISYNGTEPENPLIPGDATERDSVKIVDALFTGLVEYDTATAVPRNAVAESIATADSRVYRIALAPGWTFHDGTPVTAQSFVDAWNYTAYGPNKLQGATYLSHIQGYEELKNGSAQQLSGLRIIDDREFEVTLTAPFSAFATQLGYAAFFPLPRSFFADRAAFEAHPVGNGPFRFVSHTPGENIIVHRYDSYGGARKPRIAGVEFRFYKALEDAYADVVANELDYLDFVPADALAGGRYKTELSGRNLSHTYLGVQSISFPLYDRRYADPHLRQAISMAVDRKYVIDTAFDGDKILADGLVPSTVPGHAGGQCGELCEYHPERARALFESTGFTGPIELTSNNDSANQVWMDAACATISKALGRECRYAPVPTFGEFRTLINDRRMSTIFRSGWVADYPSIENFLNPIFRTGAAVNGTTYANLEVDALLSGADAAPTEREGWVLYQQAERRILQDMPAIPLWFQKVQSGWSNRTRDVAVSQLLQLDLFEVQVV</sequence>
<evidence type="ECO:0000259" key="3">
    <source>
        <dbReference type="Pfam" id="PF00496"/>
    </source>
</evidence>
<protein>
    <submittedName>
        <fullName evidence="4">ABC transporter substrate-binding protein</fullName>
    </submittedName>
</protein>